<dbReference type="SMART" id="SM00028">
    <property type="entry name" value="TPR"/>
    <property type="match status" value="2"/>
</dbReference>
<name>A0A1G2K5C7_9BACT</name>
<keyword evidence="2" id="KW-0812">Transmembrane</keyword>
<dbReference type="SUPFAM" id="SSF48452">
    <property type="entry name" value="TPR-like"/>
    <property type="match status" value="1"/>
</dbReference>
<evidence type="ECO:0000313" key="3">
    <source>
        <dbReference type="EMBL" id="OGZ94627.1"/>
    </source>
</evidence>
<comment type="caution">
    <text evidence="3">The sequence shown here is derived from an EMBL/GenBank/DDBJ whole genome shotgun (WGS) entry which is preliminary data.</text>
</comment>
<gene>
    <name evidence="3" type="ORF">A2633_01255</name>
</gene>
<proteinExistence type="predicted"/>
<dbReference type="InterPro" id="IPR019734">
    <property type="entry name" value="TPR_rpt"/>
</dbReference>
<dbReference type="EMBL" id="MHQC01000032">
    <property type="protein sequence ID" value="OGZ94627.1"/>
    <property type="molecule type" value="Genomic_DNA"/>
</dbReference>
<evidence type="ECO:0000313" key="4">
    <source>
        <dbReference type="Proteomes" id="UP000177152"/>
    </source>
</evidence>
<evidence type="ECO:0000256" key="1">
    <source>
        <dbReference type="PROSITE-ProRule" id="PRU00339"/>
    </source>
</evidence>
<dbReference type="InterPro" id="IPR011990">
    <property type="entry name" value="TPR-like_helical_dom_sf"/>
</dbReference>
<feature type="transmembrane region" description="Helical" evidence="2">
    <location>
        <begin position="7"/>
        <end position="29"/>
    </location>
</feature>
<dbReference type="AlphaFoldDB" id="A0A1G2K5C7"/>
<organism evidence="3 4">
    <name type="scientific">Candidatus Sungbacteria bacterium RIFCSPHIGHO2_01_FULL_47_32</name>
    <dbReference type="NCBI Taxonomy" id="1802264"/>
    <lineage>
        <taxon>Bacteria</taxon>
        <taxon>Candidatus Sungiibacteriota</taxon>
    </lineage>
</organism>
<dbReference type="Gene3D" id="1.25.40.10">
    <property type="entry name" value="Tetratricopeptide repeat domain"/>
    <property type="match status" value="1"/>
</dbReference>
<evidence type="ECO:0000256" key="2">
    <source>
        <dbReference type="SAM" id="Phobius"/>
    </source>
</evidence>
<keyword evidence="2" id="KW-0472">Membrane</keyword>
<protein>
    <submittedName>
        <fullName evidence="3">Uncharacterized protein</fullName>
    </submittedName>
</protein>
<sequence length="275" mass="30180">MNTPKKNIIFGVSGMAIAILFAGGMYVYFSKVAGNGEISGNINNGGEVGTTTDISPAPAPVKKAPSLPKYKGEAVEIVKEDQSVTASYPEETKKTKKRELLELAQKLAKNPNDLDNWLQVGVIKKFFGDYNGARDAWEYVNIIRPSNSVSFFNLGGLYALYLRDYPKAEANYKMAIKNSPLDAMYYTALSDLYRNSMPENAGKVLDVMNQGLAVNPDDTGLLVYVAGYYRDTKDYARAIEAYQKVLLQDPSNEAIKNAIEDLKKAMGSTTPAVPE</sequence>
<accession>A0A1G2K5C7</accession>
<keyword evidence="2" id="KW-1133">Transmembrane helix</keyword>
<keyword evidence="1" id="KW-0802">TPR repeat</keyword>
<feature type="repeat" description="TPR" evidence="1">
    <location>
        <begin position="219"/>
        <end position="252"/>
    </location>
</feature>
<dbReference type="PROSITE" id="PS50005">
    <property type="entry name" value="TPR"/>
    <property type="match status" value="1"/>
</dbReference>
<dbReference type="Proteomes" id="UP000177152">
    <property type="component" value="Unassembled WGS sequence"/>
</dbReference>
<reference evidence="3 4" key="1">
    <citation type="journal article" date="2016" name="Nat. Commun.">
        <title>Thousands of microbial genomes shed light on interconnected biogeochemical processes in an aquifer system.</title>
        <authorList>
            <person name="Anantharaman K."/>
            <person name="Brown C.T."/>
            <person name="Hug L.A."/>
            <person name="Sharon I."/>
            <person name="Castelle C.J."/>
            <person name="Probst A.J."/>
            <person name="Thomas B.C."/>
            <person name="Singh A."/>
            <person name="Wilkins M.J."/>
            <person name="Karaoz U."/>
            <person name="Brodie E.L."/>
            <person name="Williams K.H."/>
            <person name="Hubbard S.S."/>
            <person name="Banfield J.F."/>
        </authorList>
    </citation>
    <scope>NUCLEOTIDE SEQUENCE [LARGE SCALE GENOMIC DNA]</scope>
</reference>